<reference evidence="1 2" key="1">
    <citation type="submission" date="2015-12" db="EMBL/GenBank/DDBJ databases">
        <title>Streptococcus penaeicida sp. nov.</title>
        <authorList>
            <person name="Gomez-Gil B."/>
            <person name="Morales-Covarrubias M."/>
        </authorList>
    </citation>
    <scope>NUCLEOTIDE SEQUENCE [LARGE SCALE GENOMIC DNA]</scope>
    <source>
        <strain evidence="1 2">CAIM 1838</strain>
    </source>
</reference>
<dbReference type="OrthoDB" id="9792756at2"/>
<dbReference type="PANTHER" id="PTHR34986:SF1">
    <property type="entry name" value="PROTEIN YIAL"/>
    <property type="match status" value="1"/>
</dbReference>
<dbReference type="Gene3D" id="2.60.120.370">
    <property type="entry name" value="YhcH/YjgK/YiaL"/>
    <property type="match status" value="1"/>
</dbReference>
<protein>
    <submittedName>
        <fullName evidence="1">YhcH/YjgK/YiaL family protein</fullName>
    </submittedName>
</protein>
<sequence length="148" mass="16906">MIIDRIECLGKYQAILGKINKALSEVKNRQNDFQEGTRYAFDGGFVFFQTGQTKPLQNTQFESHKKFIDVQLLLKGAEYVALEDLSQLTTSIPYNSEKDVEKYDGGTNHFIKITEGMAYVCFPWDGHKAVFHLEESLSFTKAVIKLEI</sequence>
<name>A0A2N8L9Z7_9STRE</name>
<evidence type="ECO:0000313" key="2">
    <source>
        <dbReference type="Proteomes" id="UP000235963"/>
    </source>
</evidence>
<dbReference type="Proteomes" id="UP000235963">
    <property type="component" value="Unassembled WGS sequence"/>
</dbReference>
<dbReference type="NCBIfam" id="TIGR00022">
    <property type="entry name" value="YhcH/YjgK/YiaL family protein"/>
    <property type="match status" value="1"/>
</dbReference>
<evidence type="ECO:0000313" key="1">
    <source>
        <dbReference type="EMBL" id="PND46988.1"/>
    </source>
</evidence>
<dbReference type="GO" id="GO:0005829">
    <property type="term" value="C:cytosol"/>
    <property type="evidence" value="ECO:0007669"/>
    <property type="project" value="TreeGrafter"/>
</dbReference>
<gene>
    <name evidence="1" type="ORF">AT575_09350</name>
</gene>
<dbReference type="SUPFAM" id="SSF51197">
    <property type="entry name" value="Clavaminate synthase-like"/>
    <property type="match status" value="1"/>
</dbReference>
<dbReference type="EMBL" id="LOCM01000033">
    <property type="protein sequence ID" value="PND46988.1"/>
    <property type="molecule type" value="Genomic_DNA"/>
</dbReference>
<organism evidence="1 2">
    <name type="scientific">Streptococcus penaeicida</name>
    <dbReference type="NCBI Taxonomy" id="1765960"/>
    <lineage>
        <taxon>Bacteria</taxon>
        <taxon>Bacillati</taxon>
        <taxon>Bacillota</taxon>
        <taxon>Bacilli</taxon>
        <taxon>Lactobacillales</taxon>
        <taxon>Streptococcaceae</taxon>
        <taxon>Streptococcus</taxon>
    </lineage>
</organism>
<keyword evidence="2" id="KW-1185">Reference proteome</keyword>
<dbReference type="InterPro" id="IPR004375">
    <property type="entry name" value="NanQ/TabA/YiaL"/>
</dbReference>
<accession>A0A2N8L9Z7</accession>
<dbReference type="PANTHER" id="PTHR34986">
    <property type="entry name" value="EVOLVED BETA-GALACTOSIDASE SUBUNIT BETA"/>
    <property type="match status" value="1"/>
</dbReference>
<dbReference type="AlphaFoldDB" id="A0A2N8L9Z7"/>
<comment type="caution">
    <text evidence="1">The sequence shown here is derived from an EMBL/GenBank/DDBJ whole genome shotgun (WGS) entry which is preliminary data.</text>
</comment>
<proteinExistence type="predicted"/>
<dbReference type="Pfam" id="PF04074">
    <property type="entry name" value="DUF386"/>
    <property type="match status" value="1"/>
</dbReference>
<dbReference type="RefSeq" id="WP_102778117.1">
    <property type="nucleotide sequence ID" value="NZ_CBCSGP010000009.1"/>
</dbReference>
<dbReference type="InterPro" id="IPR037012">
    <property type="entry name" value="NanQ/TabA/YiaL_sf"/>
</dbReference>